<dbReference type="SUPFAM" id="SSF52058">
    <property type="entry name" value="L domain-like"/>
    <property type="match status" value="1"/>
</dbReference>
<dbReference type="Pfam" id="PF23559">
    <property type="entry name" value="WHD_DRP"/>
    <property type="match status" value="1"/>
</dbReference>
<comment type="caution">
    <text evidence="5">The sequence shown here is derived from an EMBL/GenBank/DDBJ whole genome shotgun (WGS) entry which is preliminary data.</text>
</comment>
<dbReference type="GO" id="GO:0006952">
    <property type="term" value="P:defense response"/>
    <property type="evidence" value="ECO:0007669"/>
    <property type="project" value="UniProtKB-KW"/>
</dbReference>
<name>A0AAP0E7P0_9MAGN</name>
<dbReference type="FunFam" id="1.10.10.10:FF:000322">
    <property type="entry name" value="Probable disease resistance protein At1g63360"/>
    <property type="match status" value="1"/>
</dbReference>
<dbReference type="PROSITE" id="PS51450">
    <property type="entry name" value="LRR"/>
    <property type="match status" value="1"/>
</dbReference>
<dbReference type="SMART" id="SM00369">
    <property type="entry name" value="LRR_TYP"/>
    <property type="match status" value="6"/>
</dbReference>
<evidence type="ECO:0000259" key="4">
    <source>
        <dbReference type="Pfam" id="PF23559"/>
    </source>
</evidence>
<dbReference type="Proteomes" id="UP001419268">
    <property type="component" value="Unassembled WGS sequence"/>
</dbReference>
<evidence type="ECO:0000256" key="2">
    <source>
        <dbReference type="ARBA" id="ARBA00022737"/>
    </source>
</evidence>
<dbReference type="Gene3D" id="3.80.10.10">
    <property type="entry name" value="Ribonuclease Inhibitor"/>
    <property type="match status" value="2"/>
</dbReference>
<sequence>MEEVRDSEIWELDEEEGSSRQLPKILPALRLSYNNLSPRARQSFAYCSLFPKDYEMTKEELVHLWMANDLLDFKNKEPEDVGEDVFGELLLHSFFQDMKKNEEGKIEIVKIHDLMHDLASAIMKSEYLHIEVKVGMSINSSIQDDEIRPRHVSIIVLPSSSELSSVDVSSIHRFLSSHQRHLRTFFLILNEDKGMFASHIISVIFDLKNLRVLRVESWNAEISLPLSFGDKLKHLIYLNLRGCGLSSLHGESFRGMKNLQFLDLSQNNRLKTLPNSMGEYMEHLKHLNLSGCGLSSLHGESFRGMKNLQILNLSKNDRLKTLPDSMGEYMEHLKHLNLSGCGLSSMHAESFLGMKKLQFLDLSRNSKYMVTIPALMGNLEQLRHLNLSVNTGLKVLPESLGNLTKLETLKLNDCWGFITLPRSTSKAVQPQRLENERCFGIKGHAKWDRTRIKSVGEVEHVGVGK</sequence>
<dbReference type="AlphaFoldDB" id="A0AAP0E7P0"/>
<protein>
    <recommendedName>
        <fullName evidence="4">Disease resistance protein winged helix domain-containing protein</fullName>
    </recommendedName>
</protein>
<proteinExistence type="predicted"/>
<dbReference type="InterPro" id="IPR032675">
    <property type="entry name" value="LRR_dom_sf"/>
</dbReference>
<feature type="domain" description="Disease resistance protein winged helix" evidence="4">
    <location>
        <begin position="49"/>
        <end position="119"/>
    </location>
</feature>
<dbReference type="EMBL" id="JBBNAG010000013">
    <property type="protein sequence ID" value="KAK9084174.1"/>
    <property type="molecule type" value="Genomic_DNA"/>
</dbReference>
<organism evidence="5 6">
    <name type="scientific">Stephania cephalantha</name>
    <dbReference type="NCBI Taxonomy" id="152367"/>
    <lineage>
        <taxon>Eukaryota</taxon>
        <taxon>Viridiplantae</taxon>
        <taxon>Streptophyta</taxon>
        <taxon>Embryophyta</taxon>
        <taxon>Tracheophyta</taxon>
        <taxon>Spermatophyta</taxon>
        <taxon>Magnoliopsida</taxon>
        <taxon>Ranunculales</taxon>
        <taxon>Menispermaceae</taxon>
        <taxon>Menispermoideae</taxon>
        <taxon>Cissampelideae</taxon>
        <taxon>Stephania</taxon>
    </lineage>
</organism>
<dbReference type="InterPro" id="IPR003591">
    <property type="entry name" value="Leu-rich_rpt_typical-subtyp"/>
</dbReference>
<reference evidence="5 6" key="1">
    <citation type="submission" date="2024-01" db="EMBL/GenBank/DDBJ databases">
        <title>Genome assemblies of Stephania.</title>
        <authorList>
            <person name="Yang L."/>
        </authorList>
    </citation>
    <scope>NUCLEOTIDE SEQUENCE [LARGE SCALE GENOMIC DNA]</scope>
    <source>
        <strain evidence="5">JXDWG</strain>
        <tissue evidence="5">Leaf</tissue>
    </source>
</reference>
<accession>A0AAP0E7P0</accession>
<dbReference type="PANTHER" id="PTHR45752:SF187">
    <property type="entry name" value="LEUCINE-RICH REPEAT AND IQ DOMAIN-CONTAINING PROTEIN 4"/>
    <property type="match status" value="1"/>
</dbReference>
<dbReference type="Pfam" id="PF13855">
    <property type="entry name" value="LRR_8"/>
    <property type="match status" value="2"/>
</dbReference>
<dbReference type="Gene3D" id="1.10.10.10">
    <property type="entry name" value="Winged helix-like DNA-binding domain superfamily/Winged helix DNA-binding domain"/>
    <property type="match status" value="1"/>
</dbReference>
<keyword evidence="2" id="KW-0677">Repeat</keyword>
<evidence type="ECO:0000256" key="3">
    <source>
        <dbReference type="ARBA" id="ARBA00022821"/>
    </source>
</evidence>
<dbReference type="PANTHER" id="PTHR45752">
    <property type="entry name" value="LEUCINE-RICH REPEAT-CONTAINING"/>
    <property type="match status" value="1"/>
</dbReference>
<evidence type="ECO:0000313" key="6">
    <source>
        <dbReference type="Proteomes" id="UP001419268"/>
    </source>
</evidence>
<evidence type="ECO:0000256" key="1">
    <source>
        <dbReference type="ARBA" id="ARBA00022614"/>
    </source>
</evidence>
<dbReference type="InterPro" id="IPR058922">
    <property type="entry name" value="WHD_DRP"/>
</dbReference>
<keyword evidence="3" id="KW-0611">Plant defense</keyword>
<gene>
    <name evidence="5" type="ORF">Scep_030645</name>
</gene>
<dbReference type="InterPro" id="IPR050715">
    <property type="entry name" value="LRR-SigEffector_domain"/>
</dbReference>
<evidence type="ECO:0000313" key="5">
    <source>
        <dbReference type="EMBL" id="KAK9084174.1"/>
    </source>
</evidence>
<keyword evidence="1" id="KW-0433">Leucine-rich repeat</keyword>
<dbReference type="InterPro" id="IPR036388">
    <property type="entry name" value="WH-like_DNA-bd_sf"/>
</dbReference>
<dbReference type="InterPro" id="IPR001611">
    <property type="entry name" value="Leu-rich_rpt"/>
</dbReference>
<keyword evidence="6" id="KW-1185">Reference proteome</keyword>